<accession>A0ABC8YXT9</accession>
<dbReference type="AlphaFoldDB" id="A0ABC8YXT9"/>
<name>A0ABC8YXT9_9POAL</name>
<keyword evidence="1" id="KW-0472">Membrane</keyword>
<keyword evidence="3" id="KW-1185">Reference proteome</keyword>
<gene>
    <name evidence="2" type="ORF">URODEC1_LOCUS39401</name>
</gene>
<keyword evidence="1" id="KW-0812">Transmembrane</keyword>
<keyword evidence="1" id="KW-1133">Transmembrane helix</keyword>
<organism evidence="2 3">
    <name type="scientific">Urochloa decumbens</name>
    <dbReference type="NCBI Taxonomy" id="240449"/>
    <lineage>
        <taxon>Eukaryota</taxon>
        <taxon>Viridiplantae</taxon>
        <taxon>Streptophyta</taxon>
        <taxon>Embryophyta</taxon>
        <taxon>Tracheophyta</taxon>
        <taxon>Spermatophyta</taxon>
        <taxon>Magnoliopsida</taxon>
        <taxon>Liliopsida</taxon>
        <taxon>Poales</taxon>
        <taxon>Poaceae</taxon>
        <taxon>PACMAD clade</taxon>
        <taxon>Panicoideae</taxon>
        <taxon>Panicodae</taxon>
        <taxon>Paniceae</taxon>
        <taxon>Melinidinae</taxon>
        <taxon>Urochloa</taxon>
    </lineage>
</organism>
<dbReference type="Proteomes" id="UP001497457">
    <property type="component" value="Chromosome 17b"/>
</dbReference>
<evidence type="ECO:0000256" key="1">
    <source>
        <dbReference type="SAM" id="Phobius"/>
    </source>
</evidence>
<reference evidence="2 3" key="2">
    <citation type="submission" date="2024-10" db="EMBL/GenBank/DDBJ databases">
        <authorList>
            <person name="Ryan C."/>
        </authorList>
    </citation>
    <scope>NUCLEOTIDE SEQUENCE [LARGE SCALE GENOMIC DNA]</scope>
</reference>
<reference evidence="3" key="1">
    <citation type="submission" date="2024-06" db="EMBL/GenBank/DDBJ databases">
        <authorList>
            <person name="Ryan C."/>
        </authorList>
    </citation>
    <scope>NUCLEOTIDE SEQUENCE [LARGE SCALE GENOMIC DNA]</scope>
</reference>
<sequence>MAALRSALAMLSRGSSASMGGRGLEVNKVLRHAAPPLRPAAIRNVEGWRHFSTGGTKPAAKAKSGPRMWWQWAKDCMENGPGEDRNRLMFVYTVFVLGTPAVVVFKTTSEVLRL</sequence>
<proteinExistence type="predicted"/>
<protein>
    <submittedName>
        <fullName evidence="2">Uncharacterized protein</fullName>
    </submittedName>
</protein>
<evidence type="ECO:0000313" key="2">
    <source>
        <dbReference type="EMBL" id="CAL4952252.1"/>
    </source>
</evidence>
<feature type="transmembrane region" description="Helical" evidence="1">
    <location>
        <begin position="87"/>
        <end position="105"/>
    </location>
</feature>
<dbReference type="EMBL" id="OZ075127">
    <property type="protein sequence ID" value="CAL4952252.1"/>
    <property type="molecule type" value="Genomic_DNA"/>
</dbReference>
<evidence type="ECO:0000313" key="3">
    <source>
        <dbReference type="Proteomes" id="UP001497457"/>
    </source>
</evidence>